<dbReference type="InterPro" id="IPR011009">
    <property type="entry name" value="Kinase-like_dom_sf"/>
</dbReference>
<keyword evidence="7 11" id="KW-0067">ATP-binding</keyword>
<protein>
    <recommendedName>
        <fullName evidence="11">Serine/threonine-protein kinase TOR</fullName>
        <ecNumber evidence="11">2.7.11.1</ecNumber>
    </recommendedName>
</protein>
<comment type="similarity">
    <text evidence="1 11">Belongs to the PI3/PI4-kinase family.</text>
</comment>
<organism evidence="15 16">
    <name type="scientific">Dioszegia hungarica</name>
    <dbReference type="NCBI Taxonomy" id="4972"/>
    <lineage>
        <taxon>Eukaryota</taxon>
        <taxon>Fungi</taxon>
        <taxon>Dikarya</taxon>
        <taxon>Basidiomycota</taxon>
        <taxon>Agaricomycotina</taxon>
        <taxon>Tremellomycetes</taxon>
        <taxon>Tremellales</taxon>
        <taxon>Bulleribasidiaceae</taxon>
        <taxon>Dioszegia</taxon>
    </lineage>
</organism>
<name>A0AA38HA67_9TREE</name>
<accession>A0AA38HA67</accession>
<dbReference type="PROSITE" id="PS51189">
    <property type="entry name" value="FAT"/>
    <property type="match status" value="1"/>
</dbReference>
<dbReference type="GO" id="GO:0005737">
    <property type="term" value="C:cytoplasm"/>
    <property type="evidence" value="ECO:0007669"/>
    <property type="project" value="TreeGrafter"/>
</dbReference>
<sequence>MSTQADVLDNIFHRLANKNEEIRIHAAQDLRLHVTEYTQEHLGHDGLKGVWGDVFHRMFELTRSNNAFERLGACVAIDEMIQSTKDDTPDRALQKNLRLYEYLRPLLTCTDSTVMIAAAKVVGNMVELSGPILGESFFNKEVGQALQLLDDSRSEAGRFSGVLVLHQFASKAGAFFYQHVSRVLDKIWTPLRDSRTMVRERASMLLSACLRLVKEREKSPTDVYRRIFEEARSGLQKAGSTDSILGSLHAVGAMLDNQQLSMQQFYKDVCELTLRYRDSKEISVRKMVISLIPSMATYDSDEFEALYLHRSMAYLLQALQKPTDRDTGYVALGYMALTLGSKMRPFIDDIVKVIKDHLRQRGKKNAPAEGPIFQCLGYLSRAVGPMLTRQMHDVLDLMFLCGLSEPLYSSLKDIADHIPPLLRTVQDRLLDSISLVLTGHSFRPLGAPQRNLPNGTARDIPAGTHTAEVQALALHVLGTFDFSGHTLNEFVRDAVLPYLEHDSIEVRQEAVLASTQLFIHDPICYQTSSHSIEIVSDVLEKLLTVGITDPSSSIRQTVLEHLSERFDKHLSQAEDIRCLFIALNDEVFHNRELAIGIIGRLSVLNPAYVMPPLRKSLINLITELEYSTNTKQKEESAKLLCLLIAAAASLVKSYAPTILTVLVRTAESPETTTVVSAECVKCIGELARVAGEELVSSAKPVMAMVIGMLNDQTSPIKRNAALKTLGQLAGNTAEVIQPYTDHPQLLAVLFRLLRTESDSTVRMETIRTMGMLGALDPFKHKLLQGSEDVNAESSGPRVTDITLLMNSPTTSNEDFYQTVAINSLVSVLNDSTMKEFHYEAVEAVMLIFRTQRLRCVSFLPQILPAFLHVIRIAAPHRQDVYLKQLANLITIVKQHIRNYLEDVFGLVHDFWDPNSNLQITIIHLVEAVAKAVEGEFKAYLPRLLQQILRTFDGDLAAKYLPERRRNTLLHILKAFYVFGSSIEDYLHLVLPVIVRSFDNPLAPDELRKAALRTTGQLCRKVNFSDHASQIIHPLIRTLGNSESEIRGIAMDTLSVLVLQFGPDYAIFIPMVNKTLVEHKITHPTYDQLITKLLNRERLPPDLGPVERFANDPMSDMSVVAEQAKLPVNQQQLKAAWDCSGVTSKQDWIEWIKRLGNELMRESPSQAIRASRNLAEVHPPFARELFNVAFVSCWSELYESYQEDLVHHLEMALTNPAVPPDAVNVILNLAEFMEHDEKPLAIESRLLGDYAAIFHAYAKALHYKELEFFVDASVGVVEDLISINQKLQQSDAAWGTLEYAQENMEMTDDVLWYEKLGRWEEALKVWTARGDDPDTDFSEDRIAMGKLQALHALGEWDQLSEFVSVRWTTATNDEKKLMAPLAAAASWSLYQWDQMDDYIASMKSDSADRNFFRAILQVHRNQYSQALKSIGRAREKLDPELTSLTSESYGRAYDVIVRVQMLSELEEIIQYKDLQHEPYRQETLRKTWHNRLEGCQRDVEVWQRILQLRSLVLSPSEDMDTWITFVDLCRTSDRINLAEKTLTSLVGNTNLETDSEENPIRAPPPVIFAYYRLTWAKHNRDNEKGERVNSLNQLRLFTETLSNDIGVSGDGLARSALTDEKLFSEYKKLLAKCYVELGQWQTAMRGEEGIAADPGPILADYYTATQLDTDWYQAWHTWALANFEVITQLEVSDQGLQAIHFTTYIVPAVEGFLRSISLSPGNALQDTLRLLTLWFQYGYQQRVADAISDGLKVVKVDVWLEVIPQIIARIHTPRHAIQTLILRLLGEVGRAHPQALVYPLTVAAKSNAAARKAVANNIMVRMRDHSAEIVDQAQLVSTELIRAAILWHEQWYDGLEEASKHYFADSNLQGMFDALMPLHDMIERGAETLRETSFVQSFGHDLRIAREHLQRFTMHNDQMEIQQAWDIYYSVFQRLQKQLKLLNVIELQYVSPKLLTIHDLDLAVPGTYESGKPVIGIGRILPTFQVINSKQRPRKFSMRGRDGKDYTYCLKGHEDLRQDERVMQLFGLVNTLLLVDQECAKRHLSIQQFSVTPLSPGAGLLGWVQHTDTMHMLIKNYRESRKILVDIENRLMQQMADESYHDLPLLHKVEVFQYALDNTTGQDLYRILWLRSRNSEAWLERRVNYTRSLGVNSMVGYILGLGDRHPSNLLLDQSSGKIVHIDFGDCFEIAQTREKYPEKVPFRLTRMLIHAMEVCGITGTFSRSCEVSMEVLRDNRESLMAVLEAFVYEPLIAWRLTATNQPGGRVNTEQDMDEVSQRKTKANETEILGDDRGGGEIKNDRGLQVIDRVRRKLTGRDFKPETVLTVKMQVEKLVDEATKTENLCVAFIGWCSFW</sequence>
<evidence type="ECO:0000259" key="14">
    <source>
        <dbReference type="PROSITE" id="PS51190"/>
    </source>
</evidence>
<dbReference type="InterPro" id="IPR009076">
    <property type="entry name" value="FRB_dom"/>
</dbReference>
<evidence type="ECO:0000259" key="12">
    <source>
        <dbReference type="PROSITE" id="PS50290"/>
    </source>
</evidence>
<comment type="catalytic activity">
    <reaction evidence="9 11">
        <text>L-threonyl-[protein] + ATP = O-phospho-L-threonyl-[protein] + ADP + H(+)</text>
        <dbReference type="Rhea" id="RHEA:46608"/>
        <dbReference type="Rhea" id="RHEA-COMP:11060"/>
        <dbReference type="Rhea" id="RHEA-COMP:11605"/>
        <dbReference type="ChEBI" id="CHEBI:15378"/>
        <dbReference type="ChEBI" id="CHEBI:30013"/>
        <dbReference type="ChEBI" id="CHEBI:30616"/>
        <dbReference type="ChEBI" id="CHEBI:61977"/>
        <dbReference type="ChEBI" id="CHEBI:456216"/>
        <dbReference type="EC" id="2.7.11.1"/>
    </reaction>
</comment>
<dbReference type="GO" id="GO:0016242">
    <property type="term" value="P:negative regulation of macroautophagy"/>
    <property type="evidence" value="ECO:0007669"/>
    <property type="project" value="TreeGrafter"/>
</dbReference>
<dbReference type="Pfam" id="PF11865">
    <property type="entry name" value="mTOR_dom"/>
    <property type="match status" value="1"/>
</dbReference>
<evidence type="ECO:0000256" key="8">
    <source>
        <dbReference type="ARBA" id="ARBA00023306"/>
    </source>
</evidence>
<comment type="catalytic activity">
    <reaction evidence="10">
        <text>L-seryl-[protein] + ATP = O-phospho-L-seryl-[protein] + ADP + H(+)</text>
        <dbReference type="Rhea" id="RHEA:17989"/>
        <dbReference type="Rhea" id="RHEA-COMP:9863"/>
        <dbReference type="Rhea" id="RHEA-COMP:11604"/>
        <dbReference type="ChEBI" id="CHEBI:15378"/>
        <dbReference type="ChEBI" id="CHEBI:29999"/>
        <dbReference type="ChEBI" id="CHEBI:30616"/>
        <dbReference type="ChEBI" id="CHEBI:83421"/>
        <dbReference type="ChEBI" id="CHEBI:456216"/>
        <dbReference type="EC" id="2.7.11.1"/>
    </reaction>
</comment>
<evidence type="ECO:0000313" key="16">
    <source>
        <dbReference type="Proteomes" id="UP001164286"/>
    </source>
</evidence>
<dbReference type="EC" id="2.7.11.1" evidence="11"/>
<gene>
    <name evidence="15" type="ORF">MKK02DRAFT_45235</name>
</gene>
<dbReference type="InterPro" id="IPR000403">
    <property type="entry name" value="PI3/4_kinase_cat_dom"/>
</dbReference>
<feature type="domain" description="FATC" evidence="14">
    <location>
        <begin position="2321"/>
        <end position="2353"/>
    </location>
</feature>
<evidence type="ECO:0000256" key="3">
    <source>
        <dbReference type="ARBA" id="ARBA00022679"/>
    </source>
</evidence>
<dbReference type="InterPro" id="IPR018936">
    <property type="entry name" value="PI3/4_kinase_CS"/>
</dbReference>
<dbReference type="PANTHER" id="PTHR11139">
    <property type="entry name" value="ATAXIA TELANGIECTASIA MUTATED ATM -RELATED"/>
    <property type="match status" value="1"/>
</dbReference>
<dbReference type="SMART" id="SM01346">
    <property type="entry name" value="DUF3385"/>
    <property type="match status" value="1"/>
</dbReference>
<dbReference type="EMBL" id="JAKWFO010000005">
    <property type="protein sequence ID" value="KAI9636531.1"/>
    <property type="molecule type" value="Genomic_DNA"/>
</dbReference>
<keyword evidence="16" id="KW-1185">Reference proteome</keyword>
<keyword evidence="3 11" id="KW-0808">Transferase</keyword>
<dbReference type="InterPro" id="IPR057564">
    <property type="entry name" value="HEAT_ATR"/>
</dbReference>
<evidence type="ECO:0000256" key="4">
    <source>
        <dbReference type="ARBA" id="ARBA00022737"/>
    </source>
</evidence>
<dbReference type="Proteomes" id="UP001164286">
    <property type="component" value="Unassembled WGS sequence"/>
</dbReference>
<evidence type="ECO:0000256" key="5">
    <source>
        <dbReference type="ARBA" id="ARBA00022741"/>
    </source>
</evidence>
<dbReference type="Gene3D" id="1.25.10.10">
    <property type="entry name" value="Leucine-rich Repeat Variant"/>
    <property type="match status" value="3"/>
</dbReference>
<dbReference type="PROSITE" id="PS50290">
    <property type="entry name" value="PI3_4_KINASE_3"/>
    <property type="match status" value="1"/>
</dbReference>
<dbReference type="InterPro" id="IPR014009">
    <property type="entry name" value="PIK_FAT"/>
</dbReference>
<feature type="domain" description="FAT" evidence="13">
    <location>
        <begin position="1245"/>
        <end position="1805"/>
    </location>
</feature>
<evidence type="ECO:0000256" key="6">
    <source>
        <dbReference type="ARBA" id="ARBA00022777"/>
    </source>
</evidence>
<dbReference type="Pfam" id="PF23593">
    <property type="entry name" value="HEAT_ATR"/>
    <property type="match status" value="1"/>
</dbReference>
<dbReference type="InterPro" id="IPR036940">
    <property type="entry name" value="PI3/4_kinase_cat_sf"/>
</dbReference>
<keyword evidence="6 11" id="KW-0418">Kinase</keyword>
<dbReference type="PANTHER" id="PTHR11139:SF9">
    <property type="entry name" value="SERINE_THREONINE-PROTEIN KINASE MTOR"/>
    <property type="match status" value="1"/>
</dbReference>
<dbReference type="InterPro" id="IPR026683">
    <property type="entry name" value="TOR_cat"/>
</dbReference>
<dbReference type="GO" id="GO:0031931">
    <property type="term" value="C:TORC1 complex"/>
    <property type="evidence" value="ECO:0007669"/>
    <property type="project" value="TreeGrafter"/>
</dbReference>
<dbReference type="GO" id="GO:0031932">
    <property type="term" value="C:TORC2 complex"/>
    <property type="evidence" value="ECO:0007669"/>
    <property type="project" value="TreeGrafter"/>
</dbReference>
<comment type="caution">
    <text evidence="15">The sequence shown here is derived from an EMBL/GenBank/DDBJ whole genome shotgun (WGS) entry which is preliminary data.</text>
</comment>
<dbReference type="SUPFAM" id="SSF47212">
    <property type="entry name" value="FKBP12-rapamycin-binding domain of FKBP-rapamycin-associated protein (FRAP)"/>
    <property type="match status" value="1"/>
</dbReference>
<dbReference type="InterPro" id="IPR024585">
    <property type="entry name" value="mTOR_dom"/>
</dbReference>
<evidence type="ECO:0000256" key="1">
    <source>
        <dbReference type="ARBA" id="ARBA00011031"/>
    </source>
</evidence>
<dbReference type="Gene3D" id="1.20.120.150">
    <property type="entry name" value="FKBP12-rapamycin binding domain"/>
    <property type="match status" value="1"/>
</dbReference>
<dbReference type="GO" id="GO:0005524">
    <property type="term" value="F:ATP binding"/>
    <property type="evidence" value="ECO:0007669"/>
    <property type="project" value="UniProtKB-KW"/>
</dbReference>
<dbReference type="InterPro" id="IPR050517">
    <property type="entry name" value="DDR_Repair_Kinase"/>
</dbReference>
<dbReference type="Pfam" id="PF08771">
    <property type="entry name" value="FRB_dom"/>
    <property type="match status" value="1"/>
</dbReference>
<dbReference type="SUPFAM" id="SSF56112">
    <property type="entry name" value="Protein kinase-like (PK-like)"/>
    <property type="match status" value="1"/>
</dbReference>
<dbReference type="SMART" id="SM01345">
    <property type="entry name" value="Rapamycin_bind"/>
    <property type="match status" value="1"/>
</dbReference>
<dbReference type="GO" id="GO:0038202">
    <property type="term" value="P:TORC1 signaling"/>
    <property type="evidence" value="ECO:0007669"/>
    <property type="project" value="TreeGrafter"/>
</dbReference>
<dbReference type="SMART" id="SM01343">
    <property type="entry name" value="FATC"/>
    <property type="match status" value="1"/>
</dbReference>
<feature type="domain" description="PI3K/PI4K catalytic" evidence="12">
    <location>
        <begin position="1979"/>
        <end position="2290"/>
    </location>
</feature>
<dbReference type="GO" id="GO:0005634">
    <property type="term" value="C:nucleus"/>
    <property type="evidence" value="ECO:0007669"/>
    <property type="project" value="TreeGrafter"/>
</dbReference>
<dbReference type="GO" id="GO:0005886">
    <property type="term" value="C:plasma membrane"/>
    <property type="evidence" value="ECO:0007669"/>
    <property type="project" value="UniProtKB-ARBA"/>
</dbReference>
<dbReference type="GeneID" id="77732509"/>
<evidence type="ECO:0000256" key="9">
    <source>
        <dbReference type="ARBA" id="ARBA00047899"/>
    </source>
</evidence>
<dbReference type="GO" id="GO:0044877">
    <property type="term" value="F:protein-containing complex binding"/>
    <property type="evidence" value="ECO:0007669"/>
    <property type="project" value="InterPro"/>
</dbReference>
<dbReference type="FunFam" id="1.25.10.10:FF:000371">
    <property type="entry name" value="Serine/threonine-protein kinase TOR"/>
    <property type="match status" value="1"/>
</dbReference>
<dbReference type="Pfam" id="PF00454">
    <property type="entry name" value="PI3_PI4_kinase"/>
    <property type="match status" value="1"/>
</dbReference>
<dbReference type="PROSITE" id="PS51190">
    <property type="entry name" value="FATC"/>
    <property type="match status" value="1"/>
</dbReference>
<dbReference type="Gene3D" id="1.10.1070.11">
    <property type="entry name" value="Phosphatidylinositol 3-/4-kinase, catalytic domain"/>
    <property type="match status" value="1"/>
</dbReference>
<evidence type="ECO:0000256" key="7">
    <source>
        <dbReference type="ARBA" id="ARBA00022840"/>
    </source>
</evidence>
<dbReference type="CDD" id="cd05169">
    <property type="entry name" value="PIKKc_TOR"/>
    <property type="match status" value="1"/>
</dbReference>
<keyword evidence="8" id="KW-0131">Cell cycle</keyword>
<dbReference type="InterPro" id="IPR036738">
    <property type="entry name" value="FRB_sf"/>
</dbReference>
<dbReference type="InterPro" id="IPR011989">
    <property type="entry name" value="ARM-like"/>
</dbReference>
<keyword evidence="5 11" id="KW-0547">Nucleotide-binding</keyword>
<dbReference type="InterPro" id="IPR003151">
    <property type="entry name" value="PIK-rel_kinase_FAT"/>
</dbReference>
<evidence type="ECO:0000259" key="13">
    <source>
        <dbReference type="PROSITE" id="PS51189"/>
    </source>
</evidence>
<evidence type="ECO:0000256" key="2">
    <source>
        <dbReference type="ARBA" id="ARBA00022527"/>
    </source>
</evidence>
<dbReference type="FunFam" id="1.10.1070.11:FF:000028">
    <property type="entry name" value="Serine/threonine-protein kinase TOR"/>
    <property type="match status" value="1"/>
</dbReference>
<dbReference type="FunFam" id="1.20.120.150:FF:000001">
    <property type="entry name" value="Serine/threonine-protein kinase TOR"/>
    <property type="match status" value="1"/>
</dbReference>
<dbReference type="SUPFAM" id="SSF48371">
    <property type="entry name" value="ARM repeat"/>
    <property type="match status" value="2"/>
</dbReference>
<dbReference type="InterPro" id="IPR003152">
    <property type="entry name" value="FATC_dom"/>
</dbReference>
<reference evidence="15" key="1">
    <citation type="journal article" date="2022" name="G3 (Bethesda)">
        <title>High quality genome of the basidiomycete yeast Dioszegia hungarica PDD-24b-2 isolated from cloud water.</title>
        <authorList>
            <person name="Jarrige D."/>
            <person name="Haridas S."/>
            <person name="Bleykasten-Grosshans C."/>
            <person name="Joly M."/>
            <person name="Nadalig T."/>
            <person name="Sancelme M."/>
            <person name="Vuilleumier S."/>
            <person name="Grigoriev I.V."/>
            <person name="Amato P."/>
            <person name="Bringel F."/>
        </authorList>
    </citation>
    <scope>NUCLEOTIDE SEQUENCE</scope>
    <source>
        <strain evidence="15">PDD-24b-2</strain>
    </source>
</reference>
<dbReference type="Pfam" id="PF02260">
    <property type="entry name" value="FATC"/>
    <property type="match status" value="1"/>
</dbReference>
<proteinExistence type="inferred from homology"/>
<dbReference type="GO" id="GO:0004674">
    <property type="term" value="F:protein serine/threonine kinase activity"/>
    <property type="evidence" value="ECO:0007669"/>
    <property type="project" value="UniProtKB-KW"/>
</dbReference>
<evidence type="ECO:0000256" key="10">
    <source>
        <dbReference type="ARBA" id="ARBA00048679"/>
    </source>
</evidence>
<keyword evidence="2 11" id="KW-0723">Serine/threonine-protein kinase</keyword>
<dbReference type="PROSITE" id="PS00915">
    <property type="entry name" value="PI3_4_KINASE_1"/>
    <property type="match status" value="1"/>
</dbReference>
<dbReference type="Pfam" id="PF02259">
    <property type="entry name" value="FAT"/>
    <property type="match status" value="1"/>
</dbReference>
<keyword evidence="4" id="KW-0677">Repeat</keyword>
<dbReference type="SMART" id="SM00146">
    <property type="entry name" value="PI3Kc"/>
    <property type="match status" value="1"/>
</dbReference>
<dbReference type="RefSeq" id="XP_052946308.1">
    <property type="nucleotide sequence ID" value="XM_053093304.1"/>
</dbReference>
<evidence type="ECO:0000256" key="11">
    <source>
        <dbReference type="RuleBase" id="RU364109"/>
    </source>
</evidence>
<dbReference type="FunFam" id="3.30.1010.10:FF:000006">
    <property type="entry name" value="Serine/threonine-protein kinase TOR"/>
    <property type="match status" value="1"/>
</dbReference>
<evidence type="ECO:0000313" key="15">
    <source>
        <dbReference type="EMBL" id="KAI9636531.1"/>
    </source>
</evidence>
<dbReference type="Gene3D" id="3.30.1010.10">
    <property type="entry name" value="Phosphatidylinositol 3-kinase Catalytic Subunit, Chain A, domain 4"/>
    <property type="match status" value="1"/>
</dbReference>
<dbReference type="InterPro" id="IPR016024">
    <property type="entry name" value="ARM-type_fold"/>
</dbReference>